<keyword evidence="5 7" id="KW-0413">Isomerase</keyword>
<dbReference type="EMBL" id="FQ312005">
    <property type="protein sequence ID" value="CBW26486.1"/>
    <property type="molecule type" value="Genomic_DNA"/>
</dbReference>
<dbReference type="Gene3D" id="3.40.50.1860">
    <property type="match status" value="2"/>
</dbReference>
<evidence type="ECO:0000313" key="8">
    <source>
        <dbReference type="EMBL" id="CBW26486.1"/>
    </source>
</evidence>
<comment type="catalytic activity">
    <reaction evidence="1 7">
        <text>L-glutamate = D-glutamate</text>
        <dbReference type="Rhea" id="RHEA:12813"/>
        <dbReference type="ChEBI" id="CHEBI:29985"/>
        <dbReference type="ChEBI" id="CHEBI:29986"/>
        <dbReference type="EC" id="5.1.1.3"/>
    </reaction>
</comment>
<feature type="binding site" evidence="7">
    <location>
        <begin position="13"/>
        <end position="14"/>
    </location>
    <ligand>
        <name>substrate</name>
    </ligand>
</feature>
<comment type="function">
    <text evidence="7">Provides the (R)-glutamate required for cell wall biosynthesis.</text>
</comment>
<dbReference type="PANTHER" id="PTHR21198">
    <property type="entry name" value="GLUTAMATE RACEMASE"/>
    <property type="match status" value="1"/>
</dbReference>
<dbReference type="PANTHER" id="PTHR21198:SF3">
    <property type="entry name" value="GLUTAMATE RACEMASE"/>
    <property type="match status" value="1"/>
</dbReference>
<dbReference type="Pfam" id="PF01177">
    <property type="entry name" value="Asp_Glu_race"/>
    <property type="match status" value="1"/>
</dbReference>
<feature type="binding site" evidence="7">
    <location>
        <begin position="191"/>
        <end position="192"/>
    </location>
    <ligand>
        <name>substrate</name>
    </ligand>
</feature>
<dbReference type="GO" id="GO:0009252">
    <property type="term" value="P:peptidoglycan biosynthetic process"/>
    <property type="evidence" value="ECO:0007669"/>
    <property type="project" value="UniProtKB-UniRule"/>
</dbReference>
<sequence>MGQRKALSIGIFDSGIGGFSILKKIHELAPELEVYYIADQGFAPYGNKSRKEVIDRCHYLCHELMKFDLDLIVVACNTATGVAIDELRNTFTIPFVGVEPFVNALSKHTWKESDRACVITTELMSKSERFQKLVNRLDPDKRLFYKVTPGLATIVEDFFINKNEEELNLKLKEELSFVGESSYSHLILGCTHYPLIAKYIEATTGASVLSPCLYVANRVLSLLDLSSGENSETFQFASTAKEDVLRFVSKDFSNLP</sequence>
<keyword evidence="6 7" id="KW-0961">Cell wall biogenesis/degradation</keyword>
<dbReference type="GO" id="GO:0008360">
    <property type="term" value="P:regulation of cell shape"/>
    <property type="evidence" value="ECO:0007669"/>
    <property type="project" value="UniProtKB-KW"/>
</dbReference>
<gene>
    <name evidence="7 8" type="primary">murI</name>
    <name evidence="8" type="ordered locus">BMS_1643</name>
</gene>
<evidence type="ECO:0000256" key="7">
    <source>
        <dbReference type="HAMAP-Rule" id="MF_00258"/>
    </source>
</evidence>
<proteinExistence type="inferred from homology"/>
<dbReference type="InterPro" id="IPR033134">
    <property type="entry name" value="Asp/Glu_racemase_AS_2"/>
</dbReference>
<evidence type="ECO:0000256" key="4">
    <source>
        <dbReference type="ARBA" id="ARBA00022984"/>
    </source>
</evidence>
<dbReference type="InterPro" id="IPR004391">
    <property type="entry name" value="Glu_race"/>
</dbReference>
<dbReference type="UniPathway" id="UPA00219"/>
<dbReference type="PROSITE" id="PS00924">
    <property type="entry name" value="ASP_GLU_RACEMASE_2"/>
    <property type="match status" value="1"/>
</dbReference>
<keyword evidence="9" id="KW-1185">Reference proteome</keyword>
<accession>E1X195</accession>
<feature type="binding site" evidence="7">
    <location>
        <begin position="45"/>
        <end position="46"/>
    </location>
    <ligand>
        <name>substrate</name>
    </ligand>
</feature>
<keyword evidence="3 7" id="KW-0133">Cell shape</keyword>
<evidence type="ECO:0000313" key="9">
    <source>
        <dbReference type="Proteomes" id="UP000008963"/>
    </source>
</evidence>
<dbReference type="SUPFAM" id="SSF53681">
    <property type="entry name" value="Aspartate/glutamate racemase"/>
    <property type="match status" value="2"/>
</dbReference>
<dbReference type="Proteomes" id="UP000008963">
    <property type="component" value="Chromosome"/>
</dbReference>
<dbReference type="NCBIfam" id="TIGR00067">
    <property type="entry name" value="glut_race"/>
    <property type="match status" value="1"/>
</dbReference>
<comment type="similarity">
    <text evidence="7">Belongs to the aspartate/glutamate racemases family.</text>
</comment>
<feature type="active site" description="Proton donor/acceptor" evidence="7">
    <location>
        <position position="190"/>
    </location>
</feature>
<feature type="active site" description="Proton donor/acceptor" evidence="7">
    <location>
        <position position="76"/>
    </location>
</feature>
<dbReference type="RefSeq" id="WP_014244267.1">
    <property type="nucleotide sequence ID" value="NC_016620.1"/>
</dbReference>
<dbReference type="EC" id="5.1.1.3" evidence="2 7"/>
<evidence type="ECO:0000256" key="5">
    <source>
        <dbReference type="ARBA" id="ARBA00023235"/>
    </source>
</evidence>
<evidence type="ECO:0000256" key="1">
    <source>
        <dbReference type="ARBA" id="ARBA00001602"/>
    </source>
</evidence>
<evidence type="ECO:0000256" key="3">
    <source>
        <dbReference type="ARBA" id="ARBA00022960"/>
    </source>
</evidence>
<dbReference type="eggNOG" id="COG0796">
    <property type="taxonomic scope" value="Bacteria"/>
</dbReference>
<protein>
    <recommendedName>
        <fullName evidence="2 7">Glutamate racemase</fullName>
        <ecNumber evidence="2 7">5.1.1.3</ecNumber>
    </recommendedName>
</protein>
<dbReference type="HAMAP" id="MF_00258">
    <property type="entry name" value="Glu_racemase"/>
    <property type="match status" value="1"/>
</dbReference>
<evidence type="ECO:0000256" key="6">
    <source>
        <dbReference type="ARBA" id="ARBA00023316"/>
    </source>
</evidence>
<feature type="binding site" evidence="7">
    <location>
        <begin position="77"/>
        <end position="78"/>
    </location>
    <ligand>
        <name>substrate</name>
    </ligand>
</feature>
<name>E1X195_HALMS</name>
<dbReference type="InterPro" id="IPR001920">
    <property type="entry name" value="Asp/Glu_race"/>
</dbReference>
<dbReference type="HOGENOM" id="CLU_052344_2_1_7"/>
<dbReference type="GO" id="GO:0008881">
    <property type="term" value="F:glutamate racemase activity"/>
    <property type="evidence" value="ECO:0007669"/>
    <property type="project" value="UniProtKB-UniRule"/>
</dbReference>
<dbReference type="AlphaFoldDB" id="E1X195"/>
<dbReference type="KEGG" id="bmx:BMS_1643"/>
<reference evidence="9" key="1">
    <citation type="journal article" date="2013" name="ISME J.">
        <title>A small predatory core genome in the divergent marine Bacteriovorax marinus SJ and the terrestrial Bdellovibrio bacteriovorus.</title>
        <authorList>
            <person name="Crossman L.C."/>
            <person name="Chen H."/>
            <person name="Cerdeno-Tarraga A.M."/>
            <person name="Brooks K."/>
            <person name="Quail M.A."/>
            <person name="Pineiro S.A."/>
            <person name="Hobley L."/>
            <person name="Sockett R.E."/>
            <person name="Bentley S.D."/>
            <person name="Parkhill J."/>
            <person name="Williams H.N."/>
            <person name="Stine O.C."/>
        </authorList>
    </citation>
    <scope>NUCLEOTIDE SEQUENCE [LARGE SCALE GENOMIC DNA]</scope>
    <source>
        <strain evidence="9">ATCC BAA-682 / DSM 15412 / SJ</strain>
    </source>
</reference>
<evidence type="ECO:0000256" key="2">
    <source>
        <dbReference type="ARBA" id="ARBA00013090"/>
    </source>
</evidence>
<dbReference type="PATRIC" id="fig|862908.3.peg.1564"/>
<dbReference type="InterPro" id="IPR015942">
    <property type="entry name" value="Asp/Glu/hydantoin_racemase"/>
</dbReference>
<dbReference type="STRING" id="862908.BMS_1643"/>
<dbReference type="GO" id="GO:0071555">
    <property type="term" value="P:cell wall organization"/>
    <property type="evidence" value="ECO:0007669"/>
    <property type="project" value="UniProtKB-KW"/>
</dbReference>
<organism evidence="8 9">
    <name type="scientific">Halobacteriovorax marinus (strain ATCC BAA-682 / DSM 15412 / SJ)</name>
    <name type="common">Bacteriovorax marinus</name>
    <dbReference type="NCBI Taxonomy" id="862908"/>
    <lineage>
        <taxon>Bacteria</taxon>
        <taxon>Pseudomonadati</taxon>
        <taxon>Bdellovibrionota</taxon>
        <taxon>Bacteriovoracia</taxon>
        <taxon>Bacteriovoracales</taxon>
        <taxon>Halobacteriovoraceae</taxon>
        <taxon>Halobacteriovorax</taxon>
    </lineage>
</organism>
<keyword evidence="4 7" id="KW-0573">Peptidoglycan synthesis</keyword>
<dbReference type="OrthoDB" id="5291413at2"/>
<comment type="pathway">
    <text evidence="7">Cell wall biogenesis; peptidoglycan biosynthesis.</text>
</comment>